<dbReference type="AlphaFoldDB" id="A0A8H3GGF4"/>
<dbReference type="SMART" id="SM00225">
    <property type="entry name" value="BTB"/>
    <property type="match status" value="1"/>
</dbReference>
<evidence type="ECO:0000313" key="2">
    <source>
        <dbReference type="EMBL" id="CAE6448716.1"/>
    </source>
</evidence>
<accession>A0A8H3GGF4</accession>
<dbReference type="Pfam" id="PF00651">
    <property type="entry name" value="BTB"/>
    <property type="match status" value="1"/>
</dbReference>
<protein>
    <recommendedName>
        <fullName evidence="1">BTB domain-containing protein</fullName>
    </recommendedName>
</protein>
<dbReference type="CDD" id="cd18186">
    <property type="entry name" value="BTB_POZ_ZBTB_KLHL-like"/>
    <property type="match status" value="1"/>
</dbReference>
<evidence type="ECO:0000313" key="3">
    <source>
        <dbReference type="Proteomes" id="UP000663861"/>
    </source>
</evidence>
<proteinExistence type="predicted"/>
<gene>
    <name evidence="2" type="ORF">RDB_LOCUS51618</name>
</gene>
<sequence length="279" mass="31883">MSGPLKANSGPDDYLPVFHSKFFFEDSMVMIQMSGPLKANSDNSLPVFHSKFFFEDSMVMIQIENVLFKVHKSKLVKSEVFSDMFAIADDSHNADNSNNDNKPIEGLSADNPIKLEGVSAQDFEALLTFLYESHCTPTHPALDISHTLPALRLAHMWNFSDLRAFLLPRVEGKLSDVDKIYYAREFDVERWIIPAYIKLCQRNEPLSSKEAERIGLQNSLLIFHIREERFRYPTTCSCRSPARKMCNNCRGSTTSTADPPEEVVIEKIKNWKKNGHIFK</sequence>
<organism evidence="2 3">
    <name type="scientific">Rhizoctonia solani</name>
    <dbReference type="NCBI Taxonomy" id="456999"/>
    <lineage>
        <taxon>Eukaryota</taxon>
        <taxon>Fungi</taxon>
        <taxon>Dikarya</taxon>
        <taxon>Basidiomycota</taxon>
        <taxon>Agaricomycotina</taxon>
        <taxon>Agaricomycetes</taxon>
        <taxon>Cantharellales</taxon>
        <taxon>Ceratobasidiaceae</taxon>
        <taxon>Rhizoctonia</taxon>
    </lineage>
</organism>
<dbReference type="Gene3D" id="3.30.710.10">
    <property type="entry name" value="Potassium Channel Kv1.1, Chain A"/>
    <property type="match status" value="1"/>
</dbReference>
<reference evidence="2" key="1">
    <citation type="submission" date="2021-01" db="EMBL/GenBank/DDBJ databases">
        <authorList>
            <person name="Kaushik A."/>
        </authorList>
    </citation>
    <scope>NUCLEOTIDE SEQUENCE</scope>
    <source>
        <strain evidence="2">AG4-RS23</strain>
    </source>
</reference>
<dbReference type="Proteomes" id="UP000663861">
    <property type="component" value="Unassembled WGS sequence"/>
</dbReference>
<dbReference type="InterPro" id="IPR011333">
    <property type="entry name" value="SKP1/BTB/POZ_sf"/>
</dbReference>
<dbReference type="PROSITE" id="PS50097">
    <property type="entry name" value="BTB"/>
    <property type="match status" value="1"/>
</dbReference>
<evidence type="ECO:0000259" key="1">
    <source>
        <dbReference type="PROSITE" id="PS50097"/>
    </source>
</evidence>
<dbReference type="InterPro" id="IPR000210">
    <property type="entry name" value="BTB/POZ_dom"/>
</dbReference>
<comment type="caution">
    <text evidence="2">The sequence shown here is derived from an EMBL/GenBank/DDBJ whole genome shotgun (WGS) entry which is preliminary data.</text>
</comment>
<dbReference type="EMBL" id="CAJMWY010000832">
    <property type="protein sequence ID" value="CAE6448716.1"/>
    <property type="molecule type" value="Genomic_DNA"/>
</dbReference>
<name>A0A8H3GGF4_9AGAM</name>
<dbReference type="SUPFAM" id="SSF54695">
    <property type="entry name" value="POZ domain"/>
    <property type="match status" value="1"/>
</dbReference>
<feature type="domain" description="BTB" evidence="1">
    <location>
        <begin position="55"/>
        <end position="139"/>
    </location>
</feature>